<dbReference type="EMBL" id="KN817583">
    <property type="protein sequence ID" value="KJA18897.1"/>
    <property type="molecule type" value="Genomic_DNA"/>
</dbReference>
<dbReference type="InterPro" id="IPR002110">
    <property type="entry name" value="Ankyrin_rpt"/>
</dbReference>
<reference evidence="3" key="1">
    <citation type="submission" date="2014-04" db="EMBL/GenBank/DDBJ databases">
        <title>Evolutionary Origins and Diversification of the Mycorrhizal Mutualists.</title>
        <authorList>
            <consortium name="DOE Joint Genome Institute"/>
            <consortium name="Mycorrhizal Genomics Consortium"/>
            <person name="Kohler A."/>
            <person name="Kuo A."/>
            <person name="Nagy L.G."/>
            <person name="Floudas D."/>
            <person name="Copeland A."/>
            <person name="Barry K.W."/>
            <person name="Cichocki N."/>
            <person name="Veneault-Fourrey C."/>
            <person name="LaButti K."/>
            <person name="Lindquist E.A."/>
            <person name="Lipzen A."/>
            <person name="Lundell T."/>
            <person name="Morin E."/>
            <person name="Murat C."/>
            <person name="Riley R."/>
            <person name="Ohm R."/>
            <person name="Sun H."/>
            <person name="Tunlid A."/>
            <person name="Henrissat B."/>
            <person name="Grigoriev I.V."/>
            <person name="Hibbett D.S."/>
            <person name="Martin F."/>
        </authorList>
    </citation>
    <scope>NUCLEOTIDE SEQUENCE [LARGE SCALE GENOMIC DNA]</scope>
    <source>
        <strain evidence="3">FD-334 SS-4</strain>
    </source>
</reference>
<protein>
    <submittedName>
        <fullName evidence="2">Uncharacterized protein</fullName>
    </submittedName>
</protein>
<dbReference type="InterPro" id="IPR016181">
    <property type="entry name" value="Acyl_CoA_acyltransferase"/>
</dbReference>
<accession>A0A0D2KW49</accession>
<dbReference type="PROSITE" id="PS50297">
    <property type="entry name" value="ANK_REP_REGION"/>
    <property type="match status" value="1"/>
</dbReference>
<dbReference type="AlphaFoldDB" id="A0A0D2KW49"/>
<dbReference type="PROSITE" id="PS50088">
    <property type="entry name" value="ANK_REPEAT"/>
    <property type="match status" value="1"/>
</dbReference>
<proteinExistence type="predicted"/>
<evidence type="ECO:0000313" key="3">
    <source>
        <dbReference type="Proteomes" id="UP000054270"/>
    </source>
</evidence>
<organism evidence="2 3">
    <name type="scientific">Hypholoma sublateritium (strain FD-334 SS-4)</name>
    <dbReference type="NCBI Taxonomy" id="945553"/>
    <lineage>
        <taxon>Eukaryota</taxon>
        <taxon>Fungi</taxon>
        <taxon>Dikarya</taxon>
        <taxon>Basidiomycota</taxon>
        <taxon>Agaricomycotina</taxon>
        <taxon>Agaricomycetes</taxon>
        <taxon>Agaricomycetidae</taxon>
        <taxon>Agaricales</taxon>
        <taxon>Agaricineae</taxon>
        <taxon>Strophariaceae</taxon>
        <taxon>Hypholoma</taxon>
    </lineage>
</organism>
<keyword evidence="1" id="KW-0040">ANK repeat</keyword>
<dbReference type="OMA" id="MTDINIE"/>
<dbReference type="SUPFAM" id="SSF55729">
    <property type="entry name" value="Acyl-CoA N-acyltransferases (Nat)"/>
    <property type="match status" value="1"/>
</dbReference>
<dbReference type="Proteomes" id="UP000054270">
    <property type="component" value="Unassembled WGS sequence"/>
</dbReference>
<gene>
    <name evidence="2" type="ORF">HYPSUDRAFT_44734</name>
</gene>
<evidence type="ECO:0000313" key="2">
    <source>
        <dbReference type="EMBL" id="KJA18897.1"/>
    </source>
</evidence>
<feature type="repeat" description="ANK" evidence="1">
    <location>
        <begin position="264"/>
        <end position="285"/>
    </location>
</feature>
<dbReference type="STRING" id="945553.A0A0D2KW49"/>
<sequence length="285" mass="32039">MTDINIEQCTATFHFEPHYESCPDRFFLISGAARHPTHGEVAKLSGYLIKNRAAWKAAGEFGSIMEAETQELYDYSLSIFNNRIIVHPWLLDGGPRSGSGCWGEELNEGNIVYLQDLSVAKPFTRRGVGSWFLEEFLHSPRVNVAASHVYTWPFPNNAARVKPTPQSIADIASFFQKNHFRRIGRTVFFCYSVNPAHPSRTLAIADDATAFASDFPNMEQDIINLESQFPLHYAIDGDRTAGVRDSIMKAYALDRNIIHQKGPDGYSPVHLAAKKRNVHALRTLL</sequence>
<name>A0A0D2KW49_HYPSF</name>
<dbReference type="OrthoDB" id="508139at2759"/>
<feature type="non-terminal residue" evidence="2">
    <location>
        <position position="285"/>
    </location>
</feature>
<keyword evidence="3" id="KW-1185">Reference proteome</keyword>
<evidence type="ECO:0000256" key="1">
    <source>
        <dbReference type="PROSITE-ProRule" id="PRU00023"/>
    </source>
</evidence>